<dbReference type="InterPro" id="IPR027434">
    <property type="entry name" value="Homing_endonucl"/>
</dbReference>
<comment type="caution">
    <text evidence="1">The sequence shown here is derived from an EMBL/GenBank/DDBJ whole genome shotgun (WGS) entry which is preliminary data.</text>
</comment>
<gene>
    <name evidence="1" type="ORF">E5347_13550</name>
</gene>
<evidence type="ECO:0008006" key="3">
    <source>
        <dbReference type="Google" id="ProtNLM"/>
    </source>
</evidence>
<name>A0A4S2DGJ3_9CLOT</name>
<organism evidence="1 2">
    <name type="scientific">Clostridium sartagoforme</name>
    <dbReference type="NCBI Taxonomy" id="84031"/>
    <lineage>
        <taxon>Bacteria</taxon>
        <taxon>Bacillati</taxon>
        <taxon>Bacillota</taxon>
        <taxon>Clostridia</taxon>
        <taxon>Eubacteriales</taxon>
        <taxon>Clostridiaceae</taxon>
        <taxon>Clostridium</taxon>
    </lineage>
</organism>
<evidence type="ECO:0000313" key="2">
    <source>
        <dbReference type="Proteomes" id="UP000306888"/>
    </source>
</evidence>
<accession>A0A4S2DGJ3</accession>
<dbReference type="OrthoDB" id="5783349at2"/>
<reference evidence="1 2" key="1">
    <citation type="submission" date="2019-04" db="EMBL/GenBank/DDBJ databases">
        <title>Microbes associate with the intestines of laboratory mice.</title>
        <authorList>
            <person name="Navarre W."/>
            <person name="Wong E."/>
            <person name="Huang K."/>
            <person name="Tropini C."/>
            <person name="Ng K."/>
            <person name="Yu B."/>
        </authorList>
    </citation>
    <scope>NUCLEOTIDE SEQUENCE [LARGE SCALE GENOMIC DNA]</scope>
    <source>
        <strain evidence="1 2">NM50_B9-20</strain>
    </source>
</reference>
<evidence type="ECO:0000313" key="1">
    <source>
        <dbReference type="EMBL" id="TGY41189.1"/>
    </source>
</evidence>
<sequence length="136" mass="15872">MTETEKAYIAGIIDGEGSVMLQKIHKNEHPSPCISIASTTLELLEWIKKVVGKGTITKKKNYNLEIHKDCYSYVLRRNYAISLLIDIEPYLVIDVKRKRTELILKKYKSLTPRNGRYTEEMLVEKEEFYNEFIGIK</sequence>
<dbReference type="RefSeq" id="WP_136007765.1">
    <property type="nucleotide sequence ID" value="NZ_SRYR01000009.1"/>
</dbReference>
<keyword evidence="2" id="KW-1185">Reference proteome</keyword>
<protein>
    <recommendedName>
        <fullName evidence="3">Homing endonuclease LAGLIDADG domain-containing protein</fullName>
    </recommendedName>
</protein>
<dbReference type="Gene3D" id="3.10.28.10">
    <property type="entry name" value="Homing endonucleases"/>
    <property type="match status" value="1"/>
</dbReference>
<proteinExistence type="predicted"/>
<dbReference type="EMBL" id="SRYR01000009">
    <property type="protein sequence ID" value="TGY41189.1"/>
    <property type="molecule type" value="Genomic_DNA"/>
</dbReference>
<dbReference type="Proteomes" id="UP000306888">
    <property type="component" value="Unassembled WGS sequence"/>
</dbReference>
<dbReference type="SUPFAM" id="SSF55608">
    <property type="entry name" value="Homing endonucleases"/>
    <property type="match status" value="1"/>
</dbReference>
<dbReference type="AlphaFoldDB" id="A0A4S2DGJ3"/>